<evidence type="ECO:0000256" key="5">
    <source>
        <dbReference type="PROSITE-ProRule" id="PRU10137"/>
    </source>
</evidence>
<protein>
    <submittedName>
        <fullName evidence="9">Resolvase</fullName>
    </submittedName>
</protein>
<evidence type="ECO:0000313" key="9">
    <source>
        <dbReference type="EMBL" id="KGR79851.1"/>
    </source>
</evidence>
<sequence length="573" mass="66129">MHEIKRVAIYCRVSTEEQATEGYSITAQLQTLRQYTQLYGWEIAEEYVDEGISGKNISGRPAMQKLISDVEKDKFQAVLVWKISRLSRNMLDTLTLLDKFEDYGVKFISYSENFDTGSPIGRLVVQLMASIAEMERNTLAENVKLGMKQRALEGSWNGGVVFGYDNIEKELVINQKEAKIVQLIYQLYANGKGLKAIANHLNKAGYRTKRNRLFSINGIAQILDNITYNGKISWLKVENWDTKHRRGKNPNPIIVEGQHEAIISDELWSMVQARRKSKSFKQRQSNEPFLLSSLLRCPDCSQGMVPAITTHKRKDGTKKKYRYYVCSNFHNKGSSACRANSIKAYVAEYEVINKIEKILSNQKQLFSTLQSINSTSIESLNQLNTELKQVENRLSEIQELQNRYLEAFERKTLPIAILQERLQHVSKEKAELEQRHNEITGQLSSNDAKVIQPELIQKLLDKFLLVYKQSSRERQKHLLQLLLNKITVKHPIGQSRMVDQVELDFDFSEVNISKSFTLIHMLYRETDNANGFPQPIPASYNKIPPYLHHFLPLFMIRFSLDYPKTPIDLLNQD</sequence>
<dbReference type="EMBL" id="JPVN01000004">
    <property type="protein sequence ID" value="KGR79851.1"/>
    <property type="molecule type" value="Genomic_DNA"/>
</dbReference>
<accession>A0A0A3I4Y5</accession>
<evidence type="ECO:0000259" key="7">
    <source>
        <dbReference type="PROSITE" id="PS51736"/>
    </source>
</evidence>
<dbReference type="InterPro" id="IPR006119">
    <property type="entry name" value="Resolv_N"/>
</dbReference>
<proteinExistence type="predicted"/>
<dbReference type="CDD" id="cd00338">
    <property type="entry name" value="Ser_Recombinase"/>
    <property type="match status" value="1"/>
</dbReference>
<dbReference type="Gene3D" id="3.40.50.1390">
    <property type="entry name" value="Resolvase, N-terminal catalytic domain"/>
    <property type="match status" value="1"/>
</dbReference>
<dbReference type="PROSITE" id="PS51737">
    <property type="entry name" value="RECOMBINASE_DNA_BIND"/>
    <property type="match status" value="1"/>
</dbReference>
<dbReference type="Pfam" id="PF00239">
    <property type="entry name" value="Resolvase"/>
    <property type="match status" value="1"/>
</dbReference>
<dbReference type="SUPFAM" id="SSF53041">
    <property type="entry name" value="Resolvase-like"/>
    <property type="match status" value="1"/>
</dbReference>
<evidence type="ECO:0000256" key="3">
    <source>
        <dbReference type="ARBA" id="ARBA00023172"/>
    </source>
</evidence>
<feature type="domain" description="Recombinase" evidence="8">
    <location>
        <begin position="161"/>
        <end position="281"/>
    </location>
</feature>
<dbReference type="eggNOG" id="COG1961">
    <property type="taxonomic scope" value="Bacteria"/>
</dbReference>
<dbReference type="SMART" id="SM00857">
    <property type="entry name" value="Resolvase"/>
    <property type="match status" value="1"/>
</dbReference>
<gene>
    <name evidence="9" type="ORF">CD29_04810</name>
</gene>
<dbReference type="InterPro" id="IPR038109">
    <property type="entry name" value="DNA_bind_recomb_sf"/>
</dbReference>
<feature type="coiled-coil region" evidence="6">
    <location>
        <begin position="373"/>
        <end position="442"/>
    </location>
</feature>
<dbReference type="InterPro" id="IPR036162">
    <property type="entry name" value="Resolvase-like_N_sf"/>
</dbReference>
<comment type="caution">
    <text evidence="9">The sequence shown here is derived from an EMBL/GenBank/DDBJ whole genome shotgun (WGS) entry which is preliminary data.</text>
</comment>
<dbReference type="AlphaFoldDB" id="A0A0A3I4Y5"/>
<dbReference type="GO" id="GO:0003677">
    <property type="term" value="F:DNA binding"/>
    <property type="evidence" value="ECO:0007669"/>
    <property type="project" value="UniProtKB-KW"/>
</dbReference>
<dbReference type="InterPro" id="IPR025827">
    <property type="entry name" value="Zn_ribbon_recom_dom"/>
</dbReference>
<feature type="domain" description="Resolvase/invertase-type recombinase catalytic" evidence="7">
    <location>
        <begin position="6"/>
        <end position="154"/>
    </location>
</feature>
<keyword evidence="6" id="KW-0175">Coiled coil</keyword>
<reference evidence="9 10" key="1">
    <citation type="submission" date="2014-02" db="EMBL/GenBank/DDBJ databases">
        <title>Draft genome sequence of Lysinibacillus manganicus DSM 26584T.</title>
        <authorList>
            <person name="Zhang F."/>
            <person name="Wang G."/>
            <person name="Zhang L."/>
        </authorList>
    </citation>
    <scope>NUCLEOTIDE SEQUENCE [LARGE SCALE GENOMIC DNA]</scope>
    <source>
        <strain evidence="9 10">DSM 26584</strain>
    </source>
</reference>
<dbReference type="InterPro" id="IPR006118">
    <property type="entry name" value="Recombinase_CS"/>
</dbReference>
<feature type="active site" description="O-(5'-phospho-DNA)-serine intermediate" evidence="4 5">
    <location>
        <position position="14"/>
    </location>
</feature>
<evidence type="ECO:0000256" key="6">
    <source>
        <dbReference type="SAM" id="Coils"/>
    </source>
</evidence>
<keyword evidence="3" id="KW-0233">DNA recombination</keyword>
<dbReference type="InterPro" id="IPR050639">
    <property type="entry name" value="SSR_resolvase"/>
</dbReference>
<organism evidence="9 10">
    <name type="scientific">Ureibacillus manganicus DSM 26584</name>
    <dbReference type="NCBI Taxonomy" id="1384049"/>
    <lineage>
        <taxon>Bacteria</taxon>
        <taxon>Bacillati</taxon>
        <taxon>Bacillota</taxon>
        <taxon>Bacilli</taxon>
        <taxon>Bacillales</taxon>
        <taxon>Caryophanaceae</taxon>
        <taxon>Ureibacillus</taxon>
    </lineage>
</organism>
<dbReference type="GO" id="GO:0000150">
    <property type="term" value="F:DNA strand exchange activity"/>
    <property type="evidence" value="ECO:0007669"/>
    <property type="project" value="InterPro"/>
</dbReference>
<dbReference type="InterPro" id="IPR011109">
    <property type="entry name" value="DNA_bind_recombinase_dom"/>
</dbReference>
<dbReference type="PANTHER" id="PTHR30461">
    <property type="entry name" value="DNA-INVERTASE FROM LAMBDOID PROPHAGE"/>
    <property type="match status" value="1"/>
</dbReference>
<dbReference type="RefSeq" id="WP_036183412.1">
    <property type="nucleotide sequence ID" value="NZ_AVDA01000004.1"/>
</dbReference>
<name>A0A0A3I4Y5_9BACL</name>
<evidence type="ECO:0000259" key="8">
    <source>
        <dbReference type="PROSITE" id="PS51737"/>
    </source>
</evidence>
<dbReference type="GO" id="GO:0015074">
    <property type="term" value="P:DNA integration"/>
    <property type="evidence" value="ECO:0007669"/>
    <property type="project" value="UniProtKB-KW"/>
</dbReference>
<dbReference type="Gene3D" id="3.90.1750.20">
    <property type="entry name" value="Putative Large Serine Recombinase, Chain B, Domain 2"/>
    <property type="match status" value="1"/>
</dbReference>
<evidence type="ECO:0000313" key="10">
    <source>
        <dbReference type="Proteomes" id="UP000030416"/>
    </source>
</evidence>
<dbReference type="SUPFAM" id="SSF101447">
    <property type="entry name" value="Formin homology 2 domain (FH2 domain)"/>
    <property type="match status" value="1"/>
</dbReference>
<evidence type="ECO:0000256" key="1">
    <source>
        <dbReference type="ARBA" id="ARBA00022908"/>
    </source>
</evidence>
<evidence type="ECO:0000256" key="4">
    <source>
        <dbReference type="PIRSR" id="PIRSR606118-50"/>
    </source>
</evidence>
<dbReference type="PROSITE" id="PS51736">
    <property type="entry name" value="RECOMBINASES_3"/>
    <property type="match status" value="1"/>
</dbReference>
<evidence type="ECO:0000256" key="2">
    <source>
        <dbReference type="ARBA" id="ARBA00023125"/>
    </source>
</evidence>
<keyword evidence="2" id="KW-0238">DNA-binding</keyword>
<dbReference type="Pfam" id="PF13408">
    <property type="entry name" value="Zn_ribbon_recom"/>
    <property type="match status" value="1"/>
</dbReference>
<dbReference type="Pfam" id="PF07508">
    <property type="entry name" value="Recombinase"/>
    <property type="match status" value="1"/>
</dbReference>
<dbReference type="PANTHER" id="PTHR30461:SF23">
    <property type="entry name" value="DNA RECOMBINASE-RELATED"/>
    <property type="match status" value="1"/>
</dbReference>
<dbReference type="Proteomes" id="UP000030416">
    <property type="component" value="Unassembled WGS sequence"/>
</dbReference>
<keyword evidence="1" id="KW-0229">DNA integration</keyword>
<keyword evidence="10" id="KW-1185">Reference proteome</keyword>
<dbReference type="PROSITE" id="PS00397">
    <property type="entry name" value="RECOMBINASES_1"/>
    <property type="match status" value="1"/>
</dbReference>